<accession>A0A0J7Y9D7</accession>
<feature type="region of interest" description="Disordered" evidence="1">
    <location>
        <begin position="48"/>
        <end position="83"/>
    </location>
</feature>
<dbReference type="OrthoDB" id="7596780at2"/>
<dbReference type="RefSeq" id="WP_059149692.1">
    <property type="nucleotide sequence ID" value="NZ_KQ130452.1"/>
</dbReference>
<feature type="chain" id="PRO_5005292465" evidence="2">
    <location>
        <begin position="22"/>
        <end position="147"/>
    </location>
</feature>
<sequence>MGNRIAAVALVLAFAATPAMAADKLEKCVSVIGATQRLACYDALAGRAADETPQQTADRQTRQFGLAEKQKAPQDRKEVEQIDSKVSSVSGTRIVLENGMSWKVEDGGHFLEWVRPGQVATVKKGLMSGYRMMVDGLNGKAVVTRLR</sequence>
<dbReference type="EMBL" id="JACU01000001">
    <property type="protein sequence ID" value="KMS60451.1"/>
    <property type="molecule type" value="Genomic_DNA"/>
</dbReference>
<proteinExistence type="predicted"/>
<keyword evidence="4" id="KW-1185">Reference proteome</keyword>
<reference evidence="3 4" key="1">
    <citation type="journal article" date="2015" name="G3 (Bethesda)">
        <title>Insights into Ongoing Evolution of the Hexachlorocyclohexane Catabolic Pathway from Comparative Genomics of Ten Sphingomonadaceae Strains.</title>
        <authorList>
            <person name="Pearce S.L."/>
            <person name="Oakeshott J.G."/>
            <person name="Pandey G."/>
        </authorList>
    </citation>
    <scope>NUCLEOTIDE SEQUENCE [LARGE SCALE GENOMIC DNA]</scope>
    <source>
        <strain evidence="3 4">LL02</strain>
    </source>
</reference>
<evidence type="ECO:0000313" key="4">
    <source>
        <dbReference type="Proteomes" id="UP000052268"/>
    </source>
</evidence>
<dbReference type="Proteomes" id="UP000052268">
    <property type="component" value="Unassembled WGS sequence"/>
</dbReference>
<name>A0A0J7Y9D7_9SPHN</name>
<organism evidence="3 4">
    <name type="scientific">Novosphingobium barchaimii LL02</name>
    <dbReference type="NCBI Taxonomy" id="1114963"/>
    <lineage>
        <taxon>Bacteria</taxon>
        <taxon>Pseudomonadati</taxon>
        <taxon>Pseudomonadota</taxon>
        <taxon>Alphaproteobacteria</taxon>
        <taxon>Sphingomonadales</taxon>
        <taxon>Sphingomonadaceae</taxon>
        <taxon>Novosphingobium</taxon>
    </lineage>
</organism>
<evidence type="ECO:0000313" key="3">
    <source>
        <dbReference type="EMBL" id="KMS60451.1"/>
    </source>
</evidence>
<feature type="signal peptide" evidence="2">
    <location>
        <begin position="1"/>
        <end position="21"/>
    </location>
</feature>
<protein>
    <submittedName>
        <fullName evidence="3">Uncharacterized protein</fullName>
    </submittedName>
</protein>
<gene>
    <name evidence="3" type="ORF">V474_00865</name>
</gene>
<evidence type="ECO:0000256" key="2">
    <source>
        <dbReference type="SAM" id="SignalP"/>
    </source>
</evidence>
<dbReference type="AlphaFoldDB" id="A0A0J7Y9D7"/>
<keyword evidence="2" id="KW-0732">Signal</keyword>
<feature type="compositionally biased region" description="Basic and acidic residues" evidence="1">
    <location>
        <begin position="68"/>
        <end position="83"/>
    </location>
</feature>
<evidence type="ECO:0000256" key="1">
    <source>
        <dbReference type="SAM" id="MobiDB-lite"/>
    </source>
</evidence>
<dbReference type="PATRIC" id="fig|1114963.3.peg.170"/>
<comment type="caution">
    <text evidence="3">The sequence shown here is derived from an EMBL/GenBank/DDBJ whole genome shotgun (WGS) entry which is preliminary data.</text>
</comment>